<comment type="caution">
    <text evidence="8">The sequence shown here is derived from an EMBL/GenBank/DDBJ whole genome shotgun (WGS) entry which is preliminary data.</text>
</comment>
<evidence type="ECO:0000256" key="2">
    <source>
        <dbReference type="ARBA" id="ARBA00006275"/>
    </source>
</evidence>
<sequence length="462" mass="51539">MNHIKKYIVILIAIAGLGVTGCKKFLERPPAGKLEEGTTLTQSDSLMSFLNGCYTTIGGDVLYGGRMWVIKELLADHLYGTLLTEDNGEIWRRKTAIFGAYKNDFYKECYQIMYRANKVLEYLQYADENKKARAEGEAKFLRGLMLFEVVRLWAQPYGSTADNAQAGVPVRLVADISLLGRSSVKDVYSQILADLNDAANLLPPQNGEYPSQYTAMAILAKVYFQMNDFAKAYEFSNKVMEQAETGTAFSFDEDVMDRWTLGGSHEGIFSIKSRPGNIEPGGEIRGRFRSDNNANPVMKYTPQTRSLFSRPGDVRAAWLTTATSPDFFLLTKYNLTSFDLQIVSVTEIKLIRAESAAELGTSDELDVARKDLDDILDRAGLSQDLTSATAALLISIARRERELELIGEGNRLDEIKRIGVRNNQNIDRRGSPYNCNGFILQFPDIEKAGNSSFINNPEGGCF</sequence>
<evidence type="ECO:0000259" key="7">
    <source>
        <dbReference type="Pfam" id="PF14322"/>
    </source>
</evidence>
<reference evidence="8 9" key="1">
    <citation type="submission" date="2019-02" db="EMBL/GenBank/DDBJ databases">
        <title>Genomic Encyclopedia of Type Strains, Phase IV (KMG-IV): sequencing the most valuable type-strain genomes for metagenomic binning, comparative biology and taxonomic classification.</title>
        <authorList>
            <person name="Goeker M."/>
        </authorList>
    </citation>
    <scope>NUCLEOTIDE SEQUENCE [LARGE SCALE GENOMIC DNA]</scope>
    <source>
        <strain evidence="8 9">DSM 18116</strain>
    </source>
</reference>
<dbReference type="EMBL" id="SGXA01000002">
    <property type="protein sequence ID" value="RZS71552.1"/>
    <property type="molecule type" value="Genomic_DNA"/>
</dbReference>
<dbReference type="Gene3D" id="1.25.40.390">
    <property type="match status" value="1"/>
</dbReference>
<evidence type="ECO:0000256" key="3">
    <source>
        <dbReference type="ARBA" id="ARBA00022729"/>
    </source>
</evidence>
<name>A0A4Q7MRZ3_9BACT</name>
<evidence type="ECO:0000256" key="5">
    <source>
        <dbReference type="ARBA" id="ARBA00023237"/>
    </source>
</evidence>
<evidence type="ECO:0000256" key="1">
    <source>
        <dbReference type="ARBA" id="ARBA00004442"/>
    </source>
</evidence>
<dbReference type="RefSeq" id="WP_130542044.1">
    <property type="nucleotide sequence ID" value="NZ_CP042431.1"/>
</dbReference>
<dbReference type="InterPro" id="IPR011990">
    <property type="entry name" value="TPR-like_helical_dom_sf"/>
</dbReference>
<keyword evidence="5" id="KW-0998">Cell outer membrane</keyword>
<dbReference type="GO" id="GO:0009279">
    <property type="term" value="C:cell outer membrane"/>
    <property type="evidence" value="ECO:0007669"/>
    <property type="project" value="UniProtKB-SubCell"/>
</dbReference>
<dbReference type="SUPFAM" id="SSF48452">
    <property type="entry name" value="TPR-like"/>
    <property type="match status" value="1"/>
</dbReference>
<dbReference type="Pfam" id="PF14322">
    <property type="entry name" value="SusD-like_3"/>
    <property type="match status" value="1"/>
</dbReference>
<dbReference type="InterPro" id="IPR033985">
    <property type="entry name" value="SusD-like_N"/>
</dbReference>
<organism evidence="8 9">
    <name type="scientific">Pseudobacter ginsenosidimutans</name>
    <dbReference type="NCBI Taxonomy" id="661488"/>
    <lineage>
        <taxon>Bacteria</taxon>
        <taxon>Pseudomonadati</taxon>
        <taxon>Bacteroidota</taxon>
        <taxon>Chitinophagia</taxon>
        <taxon>Chitinophagales</taxon>
        <taxon>Chitinophagaceae</taxon>
        <taxon>Pseudobacter</taxon>
    </lineage>
</organism>
<evidence type="ECO:0000313" key="8">
    <source>
        <dbReference type="EMBL" id="RZS71552.1"/>
    </source>
</evidence>
<accession>A0A4Q7MRZ3</accession>
<protein>
    <submittedName>
        <fullName evidence="8">SusD-like starch-binding protein associating with outer membrane</fullName>
    </submittedName>
</protein>
<dbReference type="PROSITE" id="PS51257">
    <property type="entry name" value="PROKAR_LIPOPROTEIN"/>
    <property type="match status" value="1"/>
</dbReference>
<evidence type="ECO:0000313" key="9">
    <source>
        <dbReference type="Proteomes" id="UP000293874"/>
    </source>
</evidence>
<evidence type="ECO:0000256" key="4">
    <source>
        <dbReference type="ARBA" id="ARBA00023136"/>
    </source>
</evidence>
<dbReference type="OrthoDB" id="1080118at2"/>
<keyword evidence="4" id="KW-0472">Membrane</keyword>
<comment type="subcellular location">
    <subcellularLocation>
        <location evidence="1">Cell outer membrane</location>
    </subcellularLocation>
</comment>
<evidence type="ECO:0000259" key="6">
    <source>
        <dbReference type="Pfam" id="PF07980"/>
    </source>
</evidence>
<feature type="domain" description="RagB/SusD" evidence="6">
    <location>
        <begin position="346"/>
        <end position="423"/>
    </location>
</feature>
<proteinExistence type="inferred from homology"/>
<dbReference type="Pfam" id="PF07980">
    <property type="entry name" value="SusD_RagB"/>
    <property type="match status" value="1"/>
</dbReference>
<gene>
    <name evidence="8" type="ORF">EV199_3457</name>
</gene>
<dbReference type="AlphaFoldDB" id="A0A4Q7MRZ3"/>
<keyword evidence="9" id="KW-1185">Reference proteome</keyword>
<dbReference type="Proteomes" id="UP000293874">
    <property type="component" value="Unassembled WGS sequence"/>
</dbReference>
<comment type="similarity">
    <text evidence="2">Belongs to the SusD family.</text>
</comment>
<feature type="domain" description="SusD-like N-terminal" evidence="7">
    <location>
        <begin position="98"/>
        <end position="223"/>
    </location>
</feature>
<dbReference type="InterPro" id="IPR012944">
    <property type="entry name" value="SusD_RagB_dom"/>
</dbReference>
<keyword evidence="3" id="KW-0732">Signal</keyword>